<evidence type="ECO:0000256" key="1">
    <source>
        <dbReference type="SAM" id="MobiDB-lite"/>
    </source>
</evidence>
<keyword evidence="3" id="KW-0255">Endonuclease</keyword>
<protein>
    <submittedName>
        <fullName evidence="3">HNH endonuclease</fullName>
    </submittedName>
</protein>
<dbReference type="Proteomes" id="UP000238083">
    <property type="component" value="Unassembled WGS sequence"/>
</dbReference>
<sequence>MSKPWTRSTPYAGAVPARVKRAVLRRDPVCRVCLERDSVEVDHVVPASAGGTDDPSNLRGLCVPCHREKSLREAAKGRRRQAGARLLPPERHPGLR</sequence>
<dbReference type="InterPro" id="IPR002711">
    <property type="entry name" value="HNH"/>
</dbReference>
<reference evidence="3 4" key="1">
    <citation type="submission" date="2018-03" db="EMBL/GenBank/DDBJ databases">
        <title>Genomic Encyclopedia of Archaeal and Bacterial Type Strains, Phase II (KMG-II): from individual species to whole genera.</title>
        <authorList>
            <person name="Goeker M."/>
        </authorList>
    </citation>
    <scope>NUCLEOTIDE SEQUENCE [LARGE SCALE GENOMIC DNA]</scope>
    <source>
        <strain evidence="3 4">DSM 19711</strain>
    </source>
</reference>
<dbReference type="EMBL" id="PVZF01000035">
    <property type="protein sequence ID" value="PRY06095.1"/>
    <property type="molecule type" value="Genomic_DNA"/>
</dbReference>
<dbReference type="GO" id="GO:0004519">
    <property type="term" value="F:endonuclease activity"/>
    <property type="evidence" value="ECO:0007669"/>
    <property type="project" value="UniProtKB-KW"/>
</dbReference>
<dbReference type="InterPro" id="IPR003615">
    <property type="entry name" value="HNH_nuc"/>
</dbReference>
<dbReference type="GO" id="GO:0008270">
    <property type="term" value="F:zinc ion binding"/>
    <property type="evidence" value="ECO:0007669"/>
    <property type="project" value="InterPro"/>
</dbReference>
<dbReference type="Gene3D" id="1.10.30.50">
    <property type="match status" value="1"/>
</dbReference>
<proteinExistence type="predicted"/>
<dbReference type="Pfam" id="PF01844">
    <property type="entry name" value="HNH"/>
    <property type="match status" value="1"/>
</dbReference>
<dbReference type="SMART" id="SM00507">
    <property type="entry name" value="HNHc"/>
    <property type="match status" value="1"/>
</dbReference>
<evidence type="ECO:0000313" key="4">
    <source>
        <dbReference type="Proteomes" id="UP000238083"/>
    </source>
</evidence>
<keyword evidence="3" id="KW-0378">Hydrolase</keyword>
<feature type="region of interest" description="Disordered" evidence="1">
    <location>
        <begin position="72"/>
        <end position="96"/>
    </location>
</feature>
<name>A0A2T0QNB3_9ACTN</name>
<dbReference type="GO" id="GO:0003676">
    <property type="term" value="F:nucleic acid binding"/>
    <property type="evidence" value="ECO:0007669"/>
    <property type="project" value="InterPro"/>
</dbReference>
<comment type="caution">
    <text evidence="3">The sequence shown here is derived from an EMBL/GenBank/DDBJ whole genome shotgun (WGS) entry which is preliminary data.</text>
</comment>
<dbReference type="CDD" id="cd00085">
    <property type="entry name" value="HNHc"/>
    <property type="match status" value="1"/>
</dbReference>
<evidence type="ECO:0000313" key="3">
    <source>
        <dbReference type="EMBL" id="PRY06095.1"/>
    </source>
</evidence>
<accession>A0A2T0QNB3</accession>
<keyword evidence="4" id="KW-1185">Reference proteome</keyword>
<feature type="domain" description="HNH nuclease" evidence="2">
    <location>
        <begin position="18"/>
        <end position="67"/>
    </location>
</feature>
<dbReference type="AlphaFoldDB" id="A0A2T0QNB3"/>
<evidence type="ECO:0000259" key="2">
    <source>
        <dbReference type="SMART" id="SM00507"/>
    </source>
</evidence>
<gene>
    <name evidence="3" type="ORF">CLV37_13510</name>
</gene>
<organism evidence="3 4">
    <name type="scientific">Kineococcus rhizosphaerae</name>
    <dbReference type="NCBI Taxonomy" id="559628"/>
    <lineage>
        <taxon>Bacteria</taxon>
        <taxon>Bacillati</taxon>
        <taxon>Actinomycetota</taxon>
        <taxon>Actinomycetes</taxon>
        <taxon>Kineosporiales</taxon>
        <taxon>Kineosporiaceae</taxon>
        <taxon>Kineococcus</taxon>
    </lineage>
</organism>
<keyword evidence="3" id="KW-0540">Nuclease</keyword>